<dbReference type="EMBL" id="JADCUA010000020">
    <property type="protein sequence ID" value="KAH9833002.1"/>
    <property type="molecule type" value="Genomic_DNA"/>
</dbReference>
<comment type="caution">
    <text evidence="2">The sequence shown here is derived from an EMBL/GenBank/DDBJ whole genome shotgun (WGS) entry which is preliminary data.</text>
</comment>
<reference evidence="2 3" key="1">
    <citation type="journal article" date="2021" name="Environ. Microbiol.">
        <title>Gene family expansions and transcriptome signatures uncover fungal adaptations to wood decay.</title>
        <authorList>
            <person name="Hage H."/>
            <person name="Miyauchi S."/>
            <person name="Viragh M."/>
            <person name="Drula E."/>
            <person name="Min B."/>
            <person name="Chaduli D."/>
            <person name="Navarro D."/>
            <person name="Favel A."/>
            <person name="Norest M."/>
            <person name="Lesage-Meessen L."/>
            <person name="Balint B."/>
            <person name="Merenyi Z."/>
            <person name="de Eugenio L."/>
            <person name="Morin E."/>
            <person name="Martinez A.T."/>
            <person name="Baldrian P."/>
            <person name="Stursova M."/>
            <person name="Martinez M.J."/>
            <person name="Novotny C."/>
            <person name="Magnuson J.K."/>
            <person name="Spatafora J.W."/>
            <person name="Maurice S."/>
            <person name="Pangilinan J."/>
            <person name="Andreopoulos W."/>
            <person name="LaButti K."/>
            <person name="Hundley H."/>
            <person name="Na H."/>
            <person name="Kuo A."/>
            <person name="Barry K."/>
            <person name="Lipzen A."/>
            <person name="Henrissat B."/>
            <person name="Riley R."/>
            <person name="Ahrendt S."/>
            <person name="Nagy L.G."/>
            <person name="Grigoriev I.V."/>
            <person name="Martin F."/>
            <person name="Rosso M.N."/>
        </authorList>
    </citation>
    <scope>NUCLEOTIDE SEQUENCE [LARGE SCALE GENOMIC DNA]</scope>
    <source>
        <strain evidence="2 3">CIRM-BRFM 1785</strain>
    </source>
</reference>
<evidence type="ECO:0000313" key="2">
    <source>
        <dbReference type="EMBL" id="KAH9833002.1"/>
    </source>
</evidence>
<evidence type="ECO:0008006" key="4">
    <source>
        <dbReference type="Google" id="ProtNLM"/>
    </source>
</evidence>
<evidence type="ECO:0000256" key="1">
    <source>
        <dbReference type="SAM" id="SignalP"/>
    </source>
</evidence>
<proteinExistence type="predicted"/>
<evidence type="ECO:0000313" key="3">
    <source>
        <dbReference type="Proteomes" id="UP000814176"/>
    </source>
</evidence>
<dbReference type="RefSeq" id="XP_047775768.1">
    <property type="nucleotide sequence ID" value="XM_047917283.1"/>
</dbReference>
<keyword evidence="1" id="KW-0732">Signal</keyword>
<name>A0ABQ8K7I1_9APHY</name>
<accession>A0ABQ8K7I1</accession>
<protein>
    <recommendedName>
        <fullName evidence="4">Secreted protein</fullName>
    </recommendedName>
</protein>
<dbReference type="Proteomes" id="UP000814176">
    <property type="component" value="Unassembled WGS sequence"/>
</dbReference>
<organism evidence="2 3">
    <name type="scientific">Rhodofomes roseus</name>
    <dbReference type="NCBI Taxonomy" id="34475"/>
    <lineage>
        <taxon>Eukaryota</taxon>
        <taxon>Fungi</taxon>
        <taxon>Dikarya</taxon>
        <taxon>Basidiomycota</taxon>
        <taxon>Agaricomycotina</taxon>
        <taxon>Agaricomycetes</taxon>
        <taxon>Polyporales</taxon>
        <taxon>Rhodofomes</taxon>
    </lineage>
</organism>
<feature type="signal peptide" evidence="1">
    <location>
        <begin position="1"/>
        <end position="27"/>
    </location>
</feature>
<gene>
    <name evidence="2" type="ORF">C8Q71DRAFT_247328</name>
</gene>
<sequence length="174" mass="19860">MSCRSQISMLLVQWLWWSFMINSNVMVEDTHQHRGLAGCVEWKPRRHSHLCRQHRRPRRIFYVGLQYIPRRTSSSYNSQTCSRIAAKSVSASLSGVGAAIGIVALRRWMTALRYFTTVAYLVHRRDSTIATPRSQRVSGCMSDALRAVRRGHQCADEMSVVGGKVQRRALSPLK</sequence>
<feature type="chain" id="PRO_5046934013" description="Secreted protein" evidence="1">
    <location>
        <begin position="28"/>
        <end position="174"/>
    </location>
</feature>
<keyword evidence="3" id="KW-1185">Reference proteome</keyword>
<dbReference type="GeneID" id="71998015"/>